<reference evidence="2" key="1">
    <citation type="submission" date="2016-11" db="EMBL/GenBank/DDBJ databases">
        <authorList>
            <person name="Varghese N."/>
            <person name="Submissions S."/>
        </authorList>
    </citation>
    <scope>NUCLEOTIDE SEQUENCE [LARGE SCALE GENOMIC DNA]</scope>
    <source>
        <strain evidence="2">DSM 13643</strain>
    </source>
</reference>
<dbReference type="Proteomes" id="UP000183967">
    <property type="component" value="Unassembled WGS sequence"/>
</dbReference>
<organism evidence="1 2">
    <name type="scientific">Caloranaerobacter azorensis DSM 13643</name>
    <dbReference type="NCBI Taxonomy" id="1121264"/>
    <lineage>
        <taxon>Bacteria</taxon>
        <taxon>Bacillati</taxon>
        <taxon>Bacillota</taxon>
        <taxon>Tissierellia</taxon>
        <taxon>Tissierellales</taxon>
        <taxon>Thermohalobacteraceae</taxon>
        <taxon>Caloranaerobacter</taxon>
    </lineage>
</organism>
<accession>A0A1M5T2I7</accession>
<dbReference type="AlphaFoldDB" id="A0A1M5T2I7"/>
<proteinExistence type="predicted"/>
<name>A0A1M5T2I7_9FIRM</name>
<sequence length="45" mass="4915">MKIKKLLIILTIISTLTIGIGASIGYCIELEDPEPWSTEPGTLQN</sequence>
<evidence type="ECO:0000313" key="1">
    <source>
        <dbReference type="EMBL" id="SHH45014.1"/>
    </source>
</evidence>
<dbReference type="EMBL" id="FQXO01000017">
    <property type="protein sequence ID" value="SHH45014.1"/>
    <property type="molecule type" value="Genomic_DNA"/>
</dbReference>
<keyword evidence="2" id="KW-1185">Reference proteome</keyword>
<evidence type="ECO:0000313" key="2">
    <source>
        <dbReference type="Proteomes" id="UP000183967"/>
    </source>
</evidence>
<dbReference type="RefSeq" id="WP_156099391.1">
    <property type="nucleotide sequence ID" value="NZ_FQXO01000017.1"/>
</dbReference>
<gene>
    <name evidence="1" type="ORF">SAMN02745135_00837</name>
</gene>
<protein>
    <submittedName>
        <fullName evidence="1">Uncharacterized protein</fullName>
    </submittedName>
</protein>